<dbReference type="InterPro" id="IPR036410">
    <property type="entry name" value="HSP_DnaJ_Cys-rich_dom_sf"/>
</dbReference>
<feature type="region of interest" description="Disordered" evidence="1">
    <location>
        <begin position="85"/>
        <end position="127"/>
    </location>
</feature>
<dbReference type="AlphaFoldDB" id="A0A8T2U2U4"/>
<dbReference type="Proteomes" id="UP000825935">
    <property type="component" value="Chromosome 9"/>
</dbReference>
<protein>
    <submittedName>
        <fullName evidence="2">Uncharacterized protein</fullName>
    </submittedName>
</protein>
<comment type="caution">
    <text evidence="2">The sequence shown here is derived from an EMBL/GenBank/DDBJ whole genome shotgun (WGS) entry which is preliminary data.</text>
</comment>
<dbReference type="EMBL" id="CM035414">
    <property type="protein sequence ID" value="KAH7428860.1"/>
    <property type="molecule type" value="Genomic_DNA"/>
</dbReference>
<evidence type="ECO:0000256" key="1">
    <source>
        <dbReference type="SAM" id="MobiDB-lite"/>
    </source>
</evidence>
<keyword evidence="3" id="KW-1185">Reference proteome</keyword>
<dbReference type="OMA" id="FACERAQ"/>
<accession>A0A8T2U2U4</accession>
<evidence type="ECO:0000313" key="2">
    <source>
        <dbReference type="EMBL" id="KAH7428860.1"/>
    </source>
</evidence>
<name>A0A8T2U2U4_CERRI</name>
<proteinExistence type="predicted"/>
<dbReference type="SUPFAM" id="SSF57938">
    <property type="entry name" value="DnaJ/Hsp40 cysteine-rich domain"/>
    <property type="match status" value="1"/>
</dbReference>
<organism evidence="2 3">
    <name type="scientific">Ceratopteris richardii</name>
    <name type="common">Triangle waterfern</name>
    <dbReference type="NCBI Taxonomy" id="49495"/>
    <lineage>
        <taxon>Eukaryota</taxon>
        <taxon>Viridiplantae</taxon>
        <taxon>Streptophyta</taxon>
        <taxon>Embryophyta</taxon>
        <taxon>Tracheophyta</taxon>
        <taxon>Polypodiopsida</taxon>
        <taxon>Polypodiidae</taxon>
        <taxon>Polypodiales</taxon>
        <taxon>Pteridineae</taxon>
        <taxon>Pteridaceae</taxon>
        <taxon>Parkerioideae</taxon>
        <taxon>Ceratopteris</taxon>
    </lineage>
</organism>
<evidence type="ECO:0000313" key="3">
    <source>
        <dbReference type="Proteomes" id="UP000825935"/>
    </source>
</evidence>
<dbReference type="OrthoDB" id="1915325at2759"/>
<dbReference type="PANTHER" id="PTHR15852:SF27">
    <property type="entry name" value="PROTEIN DISULFIDE-ISOMERASE LQY1, CHLOROPLASTIC"/>
    <property type="match status" value="1"/>
</dbReference>
<reference evidence="2" key="1">
    <citation type="submission" date="2021-08" db="EMBL/GenBank/DDBJ databases">
        <title>WGS assembly of Ceratopteris richardii.</title>
        <authorList>
            <person name="Marchant D.B."/>
            <person name="Chen G."/>
            <person name="Jenkins J."/>
            <person name="Shu S."/>
            <person name="Leebens-Mack J."/>
            <person name="Grimwood J."/>
            <person name="Schmutz J."/>
            <person name="Soltis P."/>
            <person name="Soltis D."/>
            <person name="Chen Z.-H."/>
        </authorList>
    </citation>
    <scope>NUCLEOTIDE SEQUENCE</scope>
    <source>
        <strain evidence="2">Whitten #5841</strain>
        <tissue evidence="2">Leaf</tissue>
    </source>
</reference>
<gene>
    <name evidence="2" type="ORF">KP509_09G020300</name>
</gene>
<dbReference type="PANTHER" id="PTHR15852">
    <property type="entry name" value="PLASTID TRANSCRIPTIONALLY ACTIVE PROTEIN"/>
    <property type="match status" value="1"/>
</dbReference>
<sequence>MAALLLLDGVSWGNFQQSAASASLSSLHKTDQCCPSSPSSCCNRLCELTTTAIRCASSNDLLERLDPPLPRLSSRPERYRPRLILETLPNPGQVQRDEPSDVTLAQPPSPGDRNFSDQKISTGDGQEVDLRRNYRVSPSYLSVSQSRRIMTSAAVLQVASTPLKVKDMKATTSFYVGFTAIVLGFMAVLQKGGLLGNGSAPTTICTGCNGYGRRICHLCKGSGTISWEGKLKRTDVCPSCLGNLVKKCSDCGGYRMRTDDPPFLQQLAELKASRT</sequence>